<protein>
    <submittedName>
        <fullName evidence="1">DndE family protein</fullName>
    </submittedName>
</protein>
<dbReference type="RefSeq" id="WP_206986790.1">
    <property type="nucleotide sequence ID" value="NZ_JAFLQZ010000025.1"/>
</dbReference>
<name>A0A939JBF6_9BACT</name>
<dbReference type="SUPFAM" id="SSF52540">
    <property type="entry name" value="P-loop containing nucleoside triphosphate hydrolases"/>
    <property type="match status" value="1"/>
</dbReference>
<dbReference type="EMBL" id="JAFLQZ010000025">
    <property type="protein sequence ID" value="MBO0360879.1"/>
    <property type="molecule type" value="Genomic_DNA"/>
</dbReference>
<dbReference type="InterPro" id="IPR051162">
    <property type="entry name" value="T4SS_component"/>
</dbReference>
<dbReference type="AlphaFoldDB" id="A0A939JBF6"/>
<sequence length="519" mass="58724">MVLHIRTSEANKTIISELTRRMFPQGQSENVISRIALAYSISRGTRLHLEDIRDSKGKEYKEETLFGANKPYYVALVCQHYGIHKEDLNLPRYLKMHVDDGLEKLNKLFTESKSYTGLDFLIEHIERGSEALEDVTAGAIINDKNPTPSKGHFAGPLTLQFGHSLDKARTPIRVVLNDTNVRNNAHLAVVGDSDSGKTEFALNLLQQVVEISNGSLNYLFLDFKELKNEDVKALQPFFDRTKTTFIDVPQKPIPLNPLMFIDNVNEKNRLTGISKFVDIITTYTQRTGATQTQQLKDATKEAFARKKGGNYPSLSDISDCLLEITGSKPDTLTEIMRSLSDYKLFASKADSKGSFLNQNYYFSLSGDLDKTIRFTATFLTIYYIYNTFMNMENAPINDGVQAMRYVLLIDEAHVLFKDKKSQDLLERMLREICSKGVAVVLLSQGIEEFNQPAFDFSSMCENAVLLEIKDRLNLKSMSRFLGFSEAETRLLGQSVSKIKKGLAVTNVKEFKRGELFEIE</sequence>
<evidence type="ECO:0000313" key="1">
    <source>
        <dbReference type="EMBL" id="MBO0360879.1"/>
    </source>
</evidence>
<gene>
    <name evidence="1" type="ORF">J0X19_23165</name>
</gene>
<accession>A0A939JBF6</accession>
<dbReference type="InterPro" id="IPR027417">
    <property type="entry name" value="P-loop_NTPase"/>
</dbReference>
<comment type="caution">
    <text evidence="1">The sequence shown here is derived from an EMBL/GenBank/DDBJ whole genome shotgun (WGS) entry which is preliminary data.</text>
</comment>
<dbReference type="Pfam" id="PF08870">
    <property type="entry name" value="DndE"/>
    <property type="match status" value="1"/>
</dbReference>
<proteinExistence type="predicted"/>
<dbReference type="PANTHER" id="PTHR30121">
    <property type="entry name" value="UNCHARACTERIZED PROTEIN YJGR-RELATED"/>
    <property type="match status" value="1"/>
</dbReference>
<dbReference type="Gene3D" id="3.40.50.300">
    <property type="entry name" value="P-loop containing nucleotide triphosphate hydrolases"/>
    <property type="match status" value="1"/>
</dbReference>
<dbReference type="Gene3D" id="1.10.1220.160">
    <property type="entry name" value="DNA sulphur modification protein DndE"/>
    <property type="match status" value="1"/>
</dbReference>
<keyword evidence="2" id="KW-1185">Reference proteome</keyword>
<evidence type="ECO:0000313" key="2">
    <source>
        <dbReference type="Proteomes" id="UP000664144"/>
    </source>
</evidence>
<dbReference type="PANTHER" id="PTHR30121:SF6">
    <property type="entry name" value="SLR6007 PROTEIN"/>
    <property type="match status" value="1"/>
</dbReference>
<dbReference type="InterPro" id="IPR038472">
    <property type="entry name" value="DndE_sf"/>
</dbReference>
<dbReference type="InterPro" id="IPR014969">
    <property type="entry name" value="DNA_S_DndE"/>
</dbReference>
<organism evidence="1 2">
    <name type="scientific">Hymenobacter telluris</name>
    <dbReference type="NCBI Taxonomy" id="2816474"/>
    <lineage>
        <taxon>Bacteria</taxon>
        <taxon>Pseudomonadati</taxon>
        <taxon>Bacteroidota</taxon>
        <taxon>Cytophagia</taxon>
        <taxon>Cytophagales</taxon>
        <taxon>Hymenobacteraceae</taxon>
        <taxon>Hymenobacter</taxon>
    </lineage>
</organism>
<dbReference type="Proteomes" id="UP000664144">
    <property type="component" value="Unassembled WGS sequence"/>
</dbReference>
<reference evidence="1" key="1">
    <citation type="submission" date="2021-03" db="EMBL/GenBank/DDBJ databases">
        <authorList>
            <person name="Kim M.K."/>
        </authorList>
    </citation>
    <scope>NUCLEOTIDE SEQUENCE</scope>
    <source>
        <strain evidence="1">BT186</strain>
    </source>
</reference>